<evidence type="ECO:0000256" key="1">
    <source>
        <dbReference type="ARBA" id="ARBA00022801"/>
    </source>
</evidence>
<evidence type="ECO:0000256" key="2">
    <source>
        <dbReference type="ARBA" id="ARBA00022963"/>
    </source>
</evidence>
<dbReference type="AlphaFoldDB" id="A0A8T3DD49"/>
<dbReference type="InterPro" id="IPR016035">
    <property type="entry name" value="Acyl_Trfase/lysoPLipase"/>
</dbReference>
<protein>
    <submittedName>
        <fullName evidence="4">Uncharacterized protein</fullName>
    </submittedName>
</protein>
<keyword evidence="1" id="KW-0378">Hydrolase</keyword>
<feature type="region of interest" description="Disordered" evidence="3">
    <location>
        <begin position="97"/>
        <end position="136"/>
    </location>
</feature>
<evidence type="ECO:0000313" key="4">
    <source>
        <dbReference type="EMBL" id="KAI1892455.1"/>
    </source>
</evidence>
<keyword evidence="2" id="KW-0443">Lipid metabolism</keyword>
<organism evidence="4 5">
    <name type="scientific">Albula goreensis</name>
    <dbReference type="NCBI Taxonomy" id="1534307"/>
    <lineage>
        <taxon>Eukaryota</taxon>
        <taxon>Metazoa</taxon>
        <taxon>Chordata</taxon>
        <taxon>Craniata</taxon>
        <taxon>Vertebrata</taxon>
        <taxon>Euteleostomi</taxon>
        <taxon>Actinopterygii</taxon>
        <taxon>Neopterygii</taxon>
        <taxon>Teleostei</taxon>
        <taxon>Albuliformes</taxon>
        <taxon>Albulidae</taxon>
        <taxon>Albula</taxon>
    </lineage>
</organism>
<gene>
    <name evidence="4" type="ORF">AGOR_G00133540</name>
</gene>
<dbReference type="SUPFAM" id="SSF52151">
    <property type="entry name" value="FabD/lysophospholipase-like"/>
    <property type="match status" value="1"/>
</dbReference>
<feature type="compositionally biased region" description="Low complexity" evidence="3">
    <location>
        <begin position="122"/>
        <end position="136"/>
    </location>
</feature>
<dbReference type="EMBL" id="JAERUA010000012">
    <property type="protein sequence ID" value="KAI1892455.1"/>
    <property type="molecule type" value="Genomic_DNA"/>
</dbReference>
<dbReference type="Gene3D" id="3.40.1090.10">
    <property type="entry name" value="Cytosolic phospholipase A2 catalytic domain"/>
    <property type="match status" value="1"/>
</dbReference>
<dbReference type="GO" id="GO:0016042">
    <property type="term" value="P:lipid catabolic process"/>
    <property type="evidence" value="ECO:0007669"/>
    <property type="project" value="UniProtKB-KW"/>
</dbReference>
<accession>A0A8T3DD49</accession>
<dbReference type="OrthoDB" id="630895at2759"/>
<comment type="caution">
    <text evidence="4">The sequence shown here is derived from an EMBL/GenBank/DDBJ whole genome shotgun (WGS) entry which is preliminary data.</text>
</comment>
<reference evidence="4" key="1">
    <citation type="submission" date="2021-01" db="EMBL/GenBank/DDBJ databases">
        <authorList>
            <person name="Zahm M."/>
            <person name="Roques C."/>
            <person name="Cabau C."/>
            <person name="Klopp C."/>
            <person name="Donnadieu C."/>
            <person name="Jouanno E."/>
            <person name="Lampietro C."/>
            <person name="Louis A."/>
            <person name="Herpin A."/>
            <person name="Echchiki A."/>
            <person name="Berthelot C."/>
            <person name="Parey E."/>
            <person name="Roest-Crollius H."/>
            <person name="Braasch I."/>
            <person name="Postlethwait J."/>
            <person name="Bobe J."/>
            <person name="Montfort J."/>
            <person name="Bouchez O."/>
            <person name="Begum T."/>
            <person name="Mejri S."/>
            <person name="Adams A."/>
            <person name="Chen W.-J."/>
            <person name="Guiguen Y."/>
        </authorList>
    </citation>
    <scope>NUCLEOTIDE SEQUENCE</scope>
    <source>
        <tissue evidence="4">Blood</tissue>
    </source>
</reference>
<dbReference type="GO" id="GO:0047499">
    <property type="term" value="F:calcium-independent phospholipase A2 activity"/>
    <property type="evidence" value="ECO:0007669"/>
    <property type="project" value="TreeGrafter"/>
</dbReference>
<dbReference type="GO" id="GO:0019369">
    <property type="term" value="P:arachidonate metabolic process"/>
    <property type="evidence" value="ECO:0007669"/>
    <property type="project" value="TreeGrafter"/>
</dbReference>
<dbReference type="Proteomes" id="UP000829720">
    <property type="component" value="Unassembled WGS sequence"/>
</dbReference>
<dbReference type="PANTHER" id="PTHR24185">
    <property type="entry name" value="CALCIUM-INDEPENDENT PHOSPHOLIPASE A2-GAMMA"/>
    <property type="match status" value="1"/>
</dbReference>
<keyword evidence="2" id="KW-0442">Lipid degradation</keyword>
<evidence type="ECO:0000256" key="3">
    <source>
        <dbReference type="SAM" id="MobiDB-lite"/>
    </source>
</evidence>
<evidence type="ECO:0000313" key="5">
    <source>
        <dbReference type="Proteomes" id="UP000829720"/>
    </source>
</evidence>
<dbReference type="PANTHER" id="PTHR24185:SF1">
    <property type="entry name" value="CALCIUM-INDEPENDENT PHOSPHOLIPASE A2-GAMMA"/>
    <property type="match status" value="1"/>
</dbReference>
<dbReference type="GO" id="GO:0016020">
    <property type="term" value="C:membrane"/>
    <property type="evidence" value="ECO:0007669"/>
    <property type="project" value="TreeGrafter"/>
</dbReference>
<keyword evidence="5" id="KW-1185">Reference proteome</keyword>
<sequence length="136" mass="15180">MLGLERMSLDECEEMYRRFGSDVFRQNPLVGTMKMGWSHSYYNTATWEGLLREKMGNKVLIKSSRDQLSPKVSAVSAVVNWGTTPKAFVFRNYNHAPGPSAATRGRRGTSCGRLSAPPPPLRVTSRSSSCTVTYTR</sequence>
<name>A0A8T3DD49_9TELE</name>
<proteinExistence type="predicted"/>